<evidence type="ECO:0000256" key="1">
    <source>
        <dbReference type="SAM" id="MobiDB-lite"/>
    </source>
</evidence>
<proteinExistence type="predicted"/>
<feature type="compositionally biased region" description="Polar residues" evidence="1">
    <location>
        <begin position="99"/>
        <end position="117"/>
    </location>
</feature>
<feature type="region of interest" description="Disordered" evidence="1">
    <location>
        <begin position="40"/>
        <end position="124"/>
    </location>
</feature>
<dbReference type="Proteomes" id="UP000054279">
    <property type="component" value="Unassembled WGS sequence"/>
</dbReference>
<sequence>MNAALEGAKIHPTLANASMCSGHTSIASLAAEAGRAASGLSALDASHSDQHHGDQENEHDSSDSEPASPKYDINLQQRNWHPFFNNTTRFGRPGMSGPAASTLSVPQTPRSQSVNPNSSTLSLPGTSTSTLLHQHLRLLQVSPQSMIHSAHSGYIYVLHGNLAQPFRWRFRKAKRGREKLWNSDVLCLSMIDTDLYTCCANGWIQRWSAQFACTASWKTHEGIILSSIIASASSIANTSSGRMITSGYEEGESDREDTNGDEEDKHDKGWYLVTGANDNDIKVYSHSHLLHYHITYSISFDDRSGPSTSPQRDTNINRTTRTPLILTPTPTRHTPPLPPLPTTTGTNGYISQDAETGEVNNIPFPSNITEDDENR</sequence>
<dbReference type="AlphaFoldDB" id="A0A0C9UFR9"/>
<reference evidence="2 3" key="1">
    <citation type="submission" date="2014-06" db="EMBL/GenBank/DDBJ databases">
        <title>Evolutionary Origins and Diversification of the Mycorrhizal Mutualists.</title>
        <authorList>
            <consortium name="DOE Joint Genome Institute"/>
            <consortium name="Mycorrhizal Genomics Consortium"/>
            <person name="Kohler A."/>
            <person name="Kuo A."/>
            <person name="Nagy L.G."/>
            <person name="Floudas D."/>
            <person name="Copeland A."/>
            <person name="Barry K.W."/>
            <person name="Cichocki N."/>
            <person name="Veneault-Fourrey C."/>
            <person name="LaButti K."/>
            <person name="Lindquist E.A."/>
            <person name="Lipzen A."/>
            <person name="Lundell T."/>
            <person name="Morin E."/>
            <person name="Murat C."/>
            <person name="Riley R."/>
            <person name="Ohm R."/>
            <person name="Sun H."/>
            <person name="Tunlid A."/>
            <person name="Henrissat B."/>
            <person name="Grigoriev I.V."/>
            <person name="Hibbett D.S."/>
            <person name="Martin F."/>
        </authorList>
    </citation>
    <scope>NUCLEOTIDE SEQUENCE [LARGE SCALE GENOMIC DNA]</scope>
    <source>
        <strain evidence="2 3">SS14</strain>
    </source>
</reference>
<feature type="compositionally biased region" description="Polar residues" evidence="1">
    <location>
        <begin position="74"/>
        <end position="89"/>
    </location>
</feature>
<dbReference type="InterPro" id="IPR036322">
    <property type="entry name" value="WD40_repeat_dom_sf"/>
</dbReference>
<feature type="compositionally biased region" description="Polar residues" evidence="1">
    <location>
        <begin position="305"/>
        <end position="317"/>
    </location>
</feature>
<dbReference type="OrthoDB" id="7832001at2759"/>
<dbReference type="HOGENOM" id="CLU_738035_0_0_1"/>
<gene>
    <name evidence="2" type="ORF">M422DRAFT_264420</name>
</gene>
<feature type="compositionally biased region" description="Basic and acidic residues" evidence="1">
    <location>
        <begin position="46"/>
        <end position="62"/>
    </location>
</feature>
<dbReference type="EMBL" id="KN837210">
    <property type="protein sequence ID" value="KIJ33649.1"/>
    <property type="molecule type" value="Genomic_DNA"/>
</dbReference>
<name>A0A0C9UFR9_SPHS4</name>
<keyword evidence="3" id="KW-1185">Reference proteome</keyword>
<feature type="region of interest" description="Disordered" evidence="1">
    <location>
        <begin position="302"/>
        <end position="375"/>
    </location>
</feature>
<feature type="region of interest" description="Disordered" evidence="1">
    <location>
        <begin position="244"/>
        <end position="266"/>
    </location>
</feature>
<evidence type="ECO:0000313" key="2">
    <source>
        <dbReference type="EMBL" id="KIJ33649.1"/>
    </source>
</evidence>
<organism evidence="2 3">
    <name type="scientific">Sphaerobolus stellatus (strain SS14)</name>
    <dbReference type="NCBI Taxonomy" id="990650"/>
    <lineage>
        <taxon>Eukaryota</taxon>
        <taxon>Fungi</taxon>
        <taxon>Dikarya</taxon>
        <taxon>Basidiomycota</taxon>
        <taxon>Agaricomycotina</taxon>
        <taxon>Agaricomycetes</taxon>
        <taxon>Phallomycetidae</taxon>
        <taxon>Geastrales</taxon>
        <taxon>Sphaerobolaceae</taxon>
        <taxon>Sphaerobolus</taxon>
    </lineage>
</organism>
<feature type="compositionally biased region" description="Acidic residues" evidence="1">
    <location>
        <begin position="249"/>
        <end position="262"/>
    </location>
</feature>
<evidence type="ECO:0000313" key="3">
    <source>
        <dbReference type="Proteomes" id="UP000054279"/>
    </source>
</evidence>
<dbReference type="SUPFAM" id="SSF50978">
    <property type="entry name" value="WD40 repeat-like"/>
    <property type="match status" value="1"/>
</dbReference>
<accession>A0A0C9UFR9</accession>
<protein>
    <submittedName>
        <fullName evidence="2">Uncharacterized protein</fullName>
    </submittedName>
</protein>
<feature type="compositionally biased region" description="Low complexity" evidence="1">
    <location>
        <begin position="318"/>
        <end position="332"/>
    </location>
</feature>